<dbReference type="Pfam" id="PF02518">
    <property type="entry name" value="HATPase_c"/>
    <property type="match status" value="1"/>
</dbReference>
<keyword evidence="6" id="KW-0418">Kinase</keyword>
<dbReference type="InterPro" id="IPR036097">
    <property type="entry name" value="HisK_dim/P_sf"/>
</dbReference>
<evidence type="ECO:0000256" key="2">
    <source>
        <dbReference type="ARBA" id="ARBA00012438"/>
    </source>
</evidence>
<dbReference type="EMBL" id="JACXAI010000026">
    <property type="protein sequence ID" value="MBD1382200.1"/>
    <property type="molecule type" value="Genomic_DNA"/>
</dbReference>
<dbReference type="InterPro" id="IPR005467">
    <property type="entry name" value="His_kinase_dom"/>
</dbReference>
<evidence type="ECO:0000259" key="12">
    <source>
        <dbReference type="PROSITE" id="PS50109"/>
    </source>
</evidence>
<name>A0A926NK18_9BACI</name>
<keyword evidence="8" id="KW-0749">Sporulation</keyword>
<keyword evidence="10" id="KW-0175">Coiled coil</keyword>
<evidence type="ECO:0000256" key="8">
    <source>
        <dbReference type="ARBA" id="ARBA00022969"/>
    </source>
</evidence>
<dbReference type="InterPro" id="IPR035965">
    <property type="entry name" value="PAS-like_dom_sf"/>
</dbReference>
<dbReference type="InterPro" id="IPR003661">
    <property type="entry name" value="HisK_dim/P_dom"/>
</dbReference>
<evidence type="ECO:0000259" key="14">
    <source>
        <dbReference type="PROSITE" id="PS50113"/>
    </source>
</evidence>
<evidence type="ECO:0000256" key="1">
    <source>
        <dbReference type="ARBA" id="ARBA00000085"/>
    </source>
</evidence>
<dbReference type="GO" id="GO:0005524">
    <property type="term" value="F:ATP binding"/>
    <property type="evidence" value="ECO:0007669"/>
    <property type="project" value="UniProtKB-KW"/>
</dbReference>
<evidence type="ECO:0000256" key="11">
    <source>
        <dbReference type="SAM" id="Phobius"/>
    </source>
</evidence>
<dbReference type="PROSITE" id="PS50112">
    <property type="entry name" value="PAS"/>
    <property type="match status" value="2"/>
</dbReference>
<feature type="transmembrane region" description="Helical" evidence="11">
    <location>
        <begin position="162"/>
        <end position="181"/>
    </location>
</feature>
<keyword evidence="5" id="KW-0547">Nucleotide-binding</keyword>
<dbReference type="Pfam" id="PF00512">
    <property type="entry name" value="HisKA"/>
    <property type="match status" value="1"/>
</dbReference>
<evidence type="ECO:0000256" key="10">
    <source>
        <dbReference type="SAM" id="Coils"/>
    </source>
</evidence>
<dbReference type="SUPFAM" id="SSF55874">
    <property type="entry name" value="ATPase domain of HSP90 chaperone/DNA topoisomerase II/histidine kinase"/>
    <property type="match status" value="1"/>
</dbReference>
<keyword evidence="3" id="KW-0597">Phosphoprotein</keyword>
<dbReference type="SMART" id="SM00086">
    <property type="entry name" value="PAC"/>
    <property type="match status" value="3"/>
</dbReference>
<evidence type="ECO:0000313" key="15">
    <source>
        <dbReference type="EMBL" id="MBD1382200.1"/>
    </source>
</evidence>
<feature type="transmembrane region" description="Helical" evidence="11">
    <location>
        <begin position="129"/>
        <end position="150"/>
    </location>
</feature>
<accession>A0A926NK18</accession>
<dbReference type="SMART" id="SM00388">
    <property type="entry name" value="HisKA"/>
    <property type="match status" value="1"/>
</dbReference>
<dbReference type="PANTHER" id="PTHR43065">
    <property type="entry name" value="SENSOR HISTIDINE KINASE"/>
    <property type="match status" value="1"/>
</dbReference>
<feature type="domain" description="PAC" evidence="14">
    <location>
        <begin position="278"/>
        <end position="328"/>
    </location>
</feature>
<feature type="transmembrane region" description="Helical" evidence="11">
    <location>
        <begin position="6"/>
        <end position="27"/>
    </location>
</feature>
<dbReference type="Gene3D" id="3.30.450.20">
    <property type="entry name" value="PAS domain"/>
    <property type="match status" value="3"/>
</dbReference>
<dbReference type="Pfam" id="PF08448">
    <property type="entry name" value="PAS_4"/>
    <property type="match status" value="2"/>
</dbReference>
<evidence type="ECO:0000259" key="13">
    <source>
        <dbReference type="PROSITE" id="PS50112"/>
    </source>
</evidence>
<feature type="domain" description="PAS" evidence="13">
    <location>
        <begin position="329"/>
        <end position="383"/>
    </location>
</feature>
<dbReference type="PANTHER" id="PTHR43065:SF34">
    <property type="entry name" value="SPORULATION KINASE A"/>
    <property type="match status" value="1"/>
</dbReference>
<keyword evidence="4" id="KW-0808">Transferase</keyword>
<evidence type="ECO:0000256" key="5">
    <source>
        <dbReference type="ARBA" id="ARBA00022741"/>
    </source>
</evidence>
<sequence>MIIREFFINLSIFSFLVSLALFTRVFVIHRTFKYCHLFGGLYAGIIAAILMFFPNTYNAWIFDLRAAPFILSFVYFGRTAGWITTIFICVNIAYHFMGGNQWVLGEILFFGTALLFTVFKTYFKNLDPIKSVFLYMGGFIGVHIFLFTFFSSLKISIAFEITRLLCLSIGLLISIFLMEAYQKLYRLTQNLSKLNQSLEESKQELKETVHEQQGGIFKFKKENKGYIHTLCDGQFYSKCGVSPEQVVGKDLKTLDSSVIPSHLIPRLLEFYQQAWEGQEVTFELPWPNENTFIFISLRPIKREGKVVEVVGSAIDITERKKMEEELRTTKERLESFIRHNTDAIIIFDLEGHILQVNTAYEKMLGWSIHEIVGEKLPCVPEFLIDRSNVTIQKIISGESITTKLETVRQRKDGSLFEISLTLSPILDSKGNVIFLSAIYRDISERKQIEKELKQLHQQLKESEMKYRVLFEQSPDAVYLVELNEDRYPTRLLEVNPVGCKRFGYSREDLLSMPFSDIVPQNSTMLIKIIEKIREGKRSFTLQNEFVFKKTGKKINTEFSVRMFILNGKEVLLLISRDITERLKTETLLRKSEKLAVVGQLAAAIAHEVNNPLTAMKGFMQLLKLTENENNQRYIDIVLSEMERIKSITNEFITIAKPQAVKIQLNDLHMLLKQATALLQSQATINNIQFRTEFESAVPLITCERNQLKQVFINILKNAIEAMSIGGEVLIQVNKLDDHRVCIRFIDQGCGIPKERIPYLGEPFYSIKEKGIGLGLMICYKIVEAHQGKIVIESEMNKGTIVDVILPT</sequence>
<dbReference type="CDD" id="cd00075">
    <property type="entry name" value="HATPase"/>
    <property type="match status" value="1"/>
</dbReference>
<dbReference type="Pfam" id="PF13426">
    <property type="entry name" value="PAS_9"/>
    <property type="match status" value="1"/>
</dbReference>
<keyword evidence="9" id="KW-0902">Two-component regulatory system</keyword>
<evidence type="ECO:0000313" key="16">
    <source>
        <dbReference type="Proteomes" id="UP000626844"/>
    </source>
</evidence>
<keyword evidence="11" id="KW-1133">Transmembrane helix</keyword>
<evidence type="ECO:0000256" key="4">
    <source>
        <dbReference type="ARBA" id="ARBA00022679"/>
    </source>
</evidence>
<keyword evidence="7" id="KW-0067">ATP-binding</keyword>
<evidence type="ECO:0000256" key="6">
    <source>
        <dbReference type="ARBA" id="ARBA00022777"/>
    </source>
</evidence>
<dbReference type="PROSITE" id="PS50109">
    <property type="entry name" value="HIS_KIN"/>
    <property type="match status" value="1"/>
</dbReference>
<feature type="transmembrane region" description="Helical" evidence="11">
    <location>
        <begin position="34"/>
        <end position="54"/>
    </location>
</feature>
<dbReference type="Gene3D" id="3.30.565.10">
    <property type="entry name" value="Histidine kinase-like ATPase, C-terminal domain"/>
    <property type="match status" value="1"/>
</dbReference>
<dbReference type="PROSITE" id="PS50113">
    <property type="entry name" value="PAC"/>
    <property type="match status" value="2"/>
</dbReference>
<comment type="caution">
    <text evidence="15">The sequence shown here is derived from an EMBL/GenBank/DDBJ whole genome shotgun (WGS) entry which is preliminary data.</text>
</comment>
<protein>
    <recommendedName>
        <fullName evidence="2">histidine kinase</fullName>
        <ecNumber evidence="2">2.7.13.3</ecNumber>
    </recommendedName>
</protein>
<keyword evidence="11" id="KW-0812">Transmembrane</keyword>
<dbReference type="SUPFAM" id="SSF47384">
    <property type="entry name" value="Homodimeric domain of signal transducing histidine kinase"/>
    <property type="match status" value="1"/>
</dbReference>
<evidence type="ECO:0000256" key="9">
    <source>
        <dbReference type="ARBA" id="ARBA00023012"/>
    </source>
</evidence>
<feature type="transmembrane region" description="Helical" evidence="11">
    <location>
        <begin position="102"/>
        <end position="123"/>
    </location>
</feature>
<dbReference type="InterPro" id="IPR001610">
    <property type="entry name" value="PAC"/>
</dbReference>
<dbReference type="Proteomes" id="UP000626844">
    <property type="component" value="Unassembled WGS sequence"/>
</dbReference>
<feature type="domain" description="Histidine kinase" evidence="12">
    <location>
        <begin position="603"/>
        <end position="807"/>
    </location>
</feature>
<dbReference type="RefSeq" id="WP_191160154.1">
    <property type="nucleotide sequence ID" value="NZ_JACXAI010000026.1"/>
</dbReference>
<dbReference type="Gene3D" id="1.10.287.130">
    <property type="match status" value="1"/>
</dbReference>
<organism evidence="15 16">
    <name type="scientific">Metabacillus arenae</name>
    <dbReference type="NCBI Taxonomy" id="2771434"/>
    <lineage>
        <taxon>Bacteria</taxon>
        <taxon>Bacillati</taxon>
        <taxon>Bacillota</taxon>
        <taxon>Bacilli</taxon>
        <taxon>Bacillales</taxon>
        <taxon>Bacillaceae</taxon>
        <taxon>Metabacillus</taxon>
    </lineage>
</organism>
<dbReference type="NCBIfam" id="TIGR00229">
    <property type="entry name" value="sensory_box"/>
    <property type="match status" value="2"/>
</dbReference>
<dbReference type="AlphaFoldDB" id="A0A926NK18"/>
<dbReference type="InterPro" id="IPR000014">
    <property type="entry name" value="PAS"/>
</dbReference>
<dbReference type="InterPro" id="IPR000700">
    <property type="entry name" value="PAS-assoc_C"/>
</dbReference>
<dbReference type="InterPro" id="IPR004358">
    <property type="entry name" value="Sig_transdc_His_kin-like_C"/>
</dbReference>
<dbReference type="SMART" id="SM00091">
    <property type="entry name" value="PAS"/>
    <property type="match status" value="2"/>
</dbReference>
<proteinExistence type="predicted"/>
<dbReference type="InterPro" id="IPR013656">
    <property type="entry name" value="PAS_4"/>
</dbReference>
<dbReference type="GO" id="GO:0000155">
    <property type="term" value="F:phosphorelay sensor kinase activity"/>
    <property type="evidence" value="ECO:0007669"/>
    <property type="project" value="InterPro"/>
</dbReference>
<feature type="coiled-coil region" evidence="10">
    <location>
        <begin position="184"/>
        <end position="215"/>
    </location>
</feature>
<comment type="catalytic activity">
    <reaction evidence="1">
        <text>ATP + protein L-histidine = ADP + protein N-phospho-L-histidine.</text>
        <dbReference type="EC" id="2.7.13.3"/>
    </reaction>
</comment>
<evidence type="ECO:0000256" key="7">
    <source>
        <dbReference type="ARBA" id="ARBA00022840"/>
    </source>
</evidence>
<feature type="transmembrane region" description="Helical" evidence="11">
    <location>
        <begin position="66"/>
        <end position="90"/>
    </location>
</feature>
<dbReference type="CDD" id="cd00130">
    <property type="entry name" value="PAS"/>
    <property type="match status" value="2"/>
</dbReference>
<dbReference type="InterPro" id="IPR003594">
    <property type="entry name" value="HATPase_dom"/>
</dbReference>
<dbReference type="SMART" id="SM00387">
    <property type="entry name" value="HATPase_c"/>
    <property type="match status" value="1"/>
</dbReference>
<keyword evidence="11" id="KW-0472">Membrane</keyword>
<evidence type="ECO:0000256" key="3">
    <source>
        <dbReference type="ARBA" id="ARBA00022553"/>
    </source>
</evidence>
<keyword evidence="16" id="KW-1185">Reference proteome</keyword>
<dbReference type="InterPro" id="IPR036890">
    <property type="entry name" value="HATPase_C_sf"/>
</dbReference>
<dbReference type="FunFam" id="1.10.287.130:FF:000040">
    <property type="entry name" value="PAS domain-containing sensor histidine kinase"/>
    <property type="match status" value="1"/>
</dbReference>
<reference evidence="15" key="1">
    <citation type="submission" date="2020-09" db="EMBL/GenBank/DDBJ databases">
        <title>A novel bacterium of genus Bacillus, isolated from South China Sea.</title>
        <authorList>
            <person name="Huang H."/>
            <person name="Mo K."/>
            <person name="Hu Y."/>
        </authorList>
    </citation>
    <scope>NUCLEOTIDE SEQUENCE</scope>
    <source>
        <strain evidence="15">IB182487</strain>
    </source>
</reference>
<gene>
    <name evidence="15" type="ORF">IC621_18430</name>
</gene>
<dbReference type="GO" id="GO:0030435">
    <property type="term" value="P:sporulation resulting in formation of a cellular spore"/>
    <property type="evidence" value="ECO:0007669"/>
    <property type="project" value="UniProtKB-KW"/>
</dbReference>
<feature type="domain" description="PAC" evidence="14">
    <location>
        <begin position="402"/>
        <end position="454"/>
    </location>
</feature>
<dbReference type="EC" id="2.7.13.3" evidence="2"/>
<dbReference type="CDD" id="cd00082">
    <property type="entry name" value="HisKA"/>
    <property type="match status" value="1"/>
</dbReference>
<feature type="coiled-coil region" evidence="10">
    <location>
        <begin position="445"/>
        <end position="472"/>
    </location>
</feature>
<dbReference type="SUPFAM" id="SSF55785">
    <property type="entry name" value="PYP-like sensor domain (PAS domain)"/>
    <property type="match status" value="3"/>
</dbReference>
<dbReference type="PRINTS" id="PR00344">
    <property type="entry name" value="BCTRLSENSOR"/>
</dbReference>
<feature type="domain" description="PAS" evidence="13">
    <location>
        <begin position="462"/>
        <end position="536"/>
    </location>
</feature>